<dbReference type="AlphaFoldDB" id="A0AAJ4W6H0"/>
<dbReference type="PROSITE" id="PS00840">
    <property type="entry name" value="SUMT_2"/>
    <property type="match status" value="1"/>
</dbReference>
<keyword evidence="6" id="KW-0627">Porphyrin biosynthesis</keyword>
<dbReference type="RefSeq" id="WP_041891908.1">
    <property type="nucleotide sequence ID" value="NZ_CP010817.1"/>
</dbReference>
<dbReference type="InterPro" id="IPR003043">
    <property type="entry name" value="Uropor_MeTrfase_CS"/>
</dbReference>
<comment type="caution">
    <text evidence="10">The sequence shown here is derived from an EMBL/GenBank/DDBJ whole genome shotgun (WGS) entry which is preliminary data.</text>
</comment>
<dbReference type="CDD" id="cd11642">
    <property type="entry name" value="SUMT"/>
    <property type="match status" value="1"/>
</dbReference>
<evidence type="ECO:0000256" key="1">
    <source>
        <dbReference type="ARBA" id="ARBA00005879"/>
    </source>
</evidence>
<comment type="pathway">
    <text evidence="7">Porphyrin-containing compound metabolism; siroheme biosynthesis; precorrin-2 from uroporphyrinogen III: step 1/1.</text>
</comment>
<evidence type="ECO:0000256" key="7">
    <source>
        <dbReference type="ARBA" id="ARBA00025705"/>
    </source>
</evidence>
<keyword evidence="5" id="KW-0949">S-adenosyl-L-methionine</keyword>
<gene>
    <name evidence="10" type="ORF">SAMN04488089_11653</name>
</gene>
<name>A0AAJ4W6H0_MYRPR</name>
<feature type="domain" description="Tetrapyrrole methylase" evidence="9">
    <location>
        <begin position="5"/>
        <end position="212"/>
    </location>
</feature>
<dbReference type="SUPFAM" id="SSF53790">
    <property type="entry name" value="Tetrapyrrole methylase"/>
    <property type="match status" value="1"/>
</dbReference>
<dbReference type="InterPro" id="IPR035996">
    <property type="entry name" value="4pyrrol_Methylase_sf"/>
</dbReference>
<keyword evidence="3 8" id="KW-0489">Methyltransferase</keyword>
<accession>A0AAJ4W6H0</accession>
<evidence type="ECO:0000259" key="9">
    <source>
        <dbReference type="Pfam" id="PF00590"/>
    </source>
</evidence>
<evidence type="ECO:0000256" key="3">
    <source>
        <dbReference type="ARBA" id="ARBA00022603"/>
    </source>
</evidence>
<evidence type="ECO:0000256" key="8">
    <source>
        <dbReference type="RuleBase" id="RU003960"/>
    </source>
</evidence>
<dbReference type="FunFam" id="3.40.1010.10:FF:000001">
    <property type="entry name" value="Siroheme synthase"/>
    <property type="match status" value="1"/>
</dbReference>
<dbReference type="EC" id="2.1.1.107" evidence="2"/>
<dbReference type="KEGG" id="mpw:MPR_1881"/>
<comment type="similarity">
    <text evidence="1 8">Belongs to the precorrin methyltransferase family.</text>
</comment>
<dbReference type="Pfam" id="PF00590">
    <property type="entry name" value="TP_methylase"/>
    <property type="match status" value="1"/>
</dbReference>
<evidence type="ECO:0000313" key="10">
    <source>
        <dbReference type="EMBL" id="SER45583.1"/>
    </source>
</evidence>
<dbReference type="EMBL" id="FOFY01000016">
    <property type="protein sequence ID" value="SER45583.1"/>
    <property type="molecule type" value="Genomic_DNA"/>
</dbReference>
<evidence type="ECO:0000313" key="11">
    <source>
        <dbReference type="Proteomes" id="UP000183496"/>
    </source>
</evidence>
<dbReference type="PANTHER" id="PTHR45790:SF3">
    <property type="entry name" value="S-ADENOSYL-L-METHIONINE-DEPENDENT UROPORPHYRINOGEN III METHYLTRANSFERASE, CHLOROPLASTIC"/>
    <property type="match status" value="1"/>
</dbReference>
<dbReference type="NCBIfam" id="TIGR01469">
    <property type="entry name" value="cobA_cysG_Cterm"/>
    <property type="match status" value="1"/>
</dbReference>
<dbReference type="InterPro" id="IPR014776">
    <property type="entry name" value="4pyrrole_Mease_sub2"/>
</dbReference>
<dbReference type="InterPro" id="IPR050161">
    <property type="entry name" value="Siro_Cobalamin_biosynth"/>
</dbReference>
<dbReference type="Gene3D" id="3.40.1010.10">
    <property type="entry name" value="Cobalt-precorrin-4 Transmethylase, Domain 1"/>
    <property type="match status" value="1"/>
</dbReference>
<reference evidence="10 11" key="1">
    <citation type="submission" date="2016-10" db="EMBL/GenBank/DDBJ databases">
        <authorList>
            <person name="Varghese N."/>
            <person name="Submissions S."/>
        </authorList>
    </citation>
    <scope>NUCLEOTIDE SEQUENCE [LARGE SCALE GENOMIC DNA]</scope>
    <source>
        <strain evidence="11">DSM 19823 / KCTC 23066 / CCTCC M 208030 / D25</strain>
    </source>
</reference>
<dbReference type="InterPro" id="IPR000878">
    <property type="entry name" value="4pyrrol_Mease"/>
</dbReference>
<keyword evidence="11" id="KW-1185">Reference proteome</keyword>
<dbReference type="NCBIfam" id="NF004790">
    <property type="entry name" value="PRK06136.1"/>
    <property type="match status" value="1"/>
</dbReference>
<dbReference type="PANTHER" id="PTHR45790">
    <property type="entry name" value="SIROHEME SYNTHASE-RELATED"/>
    <property type="match status" value="1"/>
</dbReference>
<evidence type="ECO:0000256" key="4">
    <source>
        <dbReference type="ARBA" id="ARBA00022679"/>
    </source>
</evidence>
<evidence type="ECO:0000256" key="2">
    <source>
        <dbReference type="ARBA" id="ARBA00012162"/>
    </source>
</evidence>
<dbReference type="InterPro" id="IPR006366">
    <property type="entry name" value="CobA/CysG_C"/>
</dbReference>
<dbReference type="Gene3D" id="3.30.950.10">
    <property type="entry name" value="Methyltransferase, Cobalt-precorrin-4 Transmethylase, Domain 2"/>
    <property type="match status" value="1"/>
</dbReference>
<evidence type="ECO:0000256" key="6">
    <source>
        <dbReference type="ARBA" id="ARBA00023244"/>
    </source>
</evidence>
<sequence>MNSGKVILAGAGPGDPELISLKALRYLKTADIILIDRLVSPELIELYVNKTTKVIYVGKQCSKGIHTPQQEINELMVSYAKLGMTVLRLKGGDVSIFSNILDELRVLKENGIKYEIIPGISAALGAAAYSAIPLTSRGYSRAVRFLTLFDTFSIEQDTWRDWAKTEDTLVFYMSGQKLKYLVQALLSQGIASEKGIAIIQQASTIYQKTTVYSFKDIMEKELIAFEYVPTLFIVGKVVELHEQFAWKEEIKEGEYYSYFDNHIKEFQYAI</sequence>
<dbReference type="GO" id="GO:0004851">
    <property type="term" value="F:uroporphyrin-III C-methyltransferase activity"/>
    <property type="evidence" value="ECO:0007669"/>
    <property type="project" value="UniProtKB-EC"/>
</dbReference>
<dbReference type="Proteomes" id="UP000183496">
    <property type="component" value="Unassembled WGS sequence"/>
</dbReference>
<dbReference type="InterPro" id="IPR014777">
    <property type="entry name" value="4pyrrole_Mease_sub1"/>
</dbReference>
<proteinExistence type="inferred from homology"/>
<dbReference type="GO" id="GO:0019354">
    <property type="term" value="P:siroheme biosynthetic process"/>
    <property type="evidence" value="ECO:0007669"/>
    <property type="project" value="InterPro"/>
</dbReference>
<protein>
    <recommendedName>
        <fullName evidence="2">uroporphyrinogen-III C-methyltransferase</fullName>
        <ecNumber evidence="2">2.1.1.107</ecNumber>
    </recommendedName>
</protein>
<evidence type="ECO:0000256" key="5">
    <source>
        <dbReference type="ARBA" id="ARBA00022691"/>
    </source>
</evidence>
<dbReference type="GO" id="GO:0032259">
    <property type="term" value="P:methylation"/>
    <property type="evidence" value="ECO:0007669"/>
    <property type="project" value="UniProtKB-KW"/>
</dbReference>
<organism evidence="10 11">
    <name type="scientific">Myroides profundi</name>
    <dbReference type="NCBI Taxonomy" id="480520"/>
    <lineage>
        <taxon>Bacteria</taxon>
        <taxon>Pseudomonadati</taxon>
        <taxon>Bacteroidota</taxon>
        <taxon>Flavobacteriia</taxon>
        <taxon>Flavobacteriales</taxon>
        <taxon>Flavobacteriaceae</taxon>
        <taxon>Myroides</taxon>
    </lineage>
</organism>
<keyword evidence="4 8" id="KW-0808">Transferase</keyword>